<evidence type="ECO:0000259" key="6">
    <source>
        <dbReference type="Pfam" id="PF13458"/>
    </source>
</evidence>
<dbReference type="Pfam" id="PF13458">
    <property type="entry name" value="Peripla_BP_6"/>
    <property type="match status" value="1"/>
</dbReference>
<feature type="domain" description="Leucine-binding protein" evidence="6">
    <location>
        <begin position="47"/>
        <end position="388"/>
    </location>
</feature>
<organism evidence="7 8">
    <name type="scientific">Desulfohalobium retbaense (strain ATCC 49708 / DSM 5692 / JCM 16813 / HR100)</name>
    <dbReference type="NCBI Taxonomy" id="485915"/>
    <lineage>
        <taxon>Bacteria</taxon>
        <taxon>Pseudomonadati</taxon>
        <taxon>Thermodesulfobacteriota</taxon>
        <taxon>Desulfovibrionia</taxon>
        <taxon>Desulfovibrionales</taxon>
        <taxon>Desulfohalobiaceae</taxon>
        <taxon>Desulfohalobium</taxon>
    </lineage>
</organism>
<dbReference type="OrthoDB" id="9791590at2"/>
<proteinExistence type="inferred from homology"/>
<evidence type="ECO:0000256" key="2">
    <source>
        <dbReference type="ARBA" id="ARBA00022448"/>
    </source>
</evidence>
<dbReference type="InterPro" id="IPR000709">
    <property type="entry name" value="Leu_Ile_Val-bd"/>
</dbReference>
<dbReference type="HOGENOM" id="CLU_027128_6_2_7"/>
<dbReference type="EMBL" id="CP001734">
    <property type="protein sequence ID" value="ACV68425.1"/>
    <property type="molecule type" value="Genomic_DNA"/>
</dbReference>
<name>C8X2A2_DESRD</name>
<keyword evidence="4" id="KW-0029">Amino-acid transport</keyword>
<protein>
    <submittedName>
        <fullName evidence="7">Extracellular ligand-binding receptor</fullName>
    </submittedName>
</protein>
<evidence type="ECO:0000256" key="4">
    <source>
        <dbReference type="ARBA" id="ARBA00022970"/>
    </source>
</evidence>
<accession>C8X2A2</accession>
<feature type="chain" id="PRO_5002993147" evidence="5">
    <location>
        <begin position="25"/>
        <end position="393"/>
    </location>
</feature>
<dbReference type="InterPro" id="IPR051010">
    <property type="entry name" value="BCAA_transport"/>
</dbReference>
<dbReference type="STRING" id="485915.Dret_1137"/>
<dbReference type="PANTHER" id="PTHR30483">
    <property type="entry name" value="LEUCINE-SPECIFIC-BINDING PROTEIN"/>
    <property type="match status" value="1"/>
</dbReference>
<dbReference type="Gene3D" id="3.40.50.2300">
    <property type="match status" value="2"/>
</dbReference>
<dbReference type="SUPFAM" id="SSF53822">
    <property type="entry name" value="Periplasmic binding protein-like I"/>
    <property type="match status" value="1"/>
</dbReference>
<dbReference type="Proteomes" id="UP000001052">
    <property type="component" value="Chromosome"/>
</dbReference>
<sequence>MPQLPNFSRCALCLGALFLALALAACQDSTSSQDQAQNQEDQTQALKIGAVLRLSKGASDGLPARHGIEIAVQEINSQGGIDGRPLEVVYYDSKDDATTAVNAVQKLISVDEVEAIIGPMMSGNVLAAAPLCQRNNVVLLTPTGTSPRISEAGSYTFRLCSRIDDQARALVQEALSRVGADPTVTILYSNEPYGKGSKELFTRYLAEQDITPATVESFQRGDKDFQAQLTKIKQLNPDILFVPGYLQETAPLISQARQMGINALSVGVFGDMAPKYIELAGKAAEGHLIAGEYNKHKDTEHNQDFVNAYEALLADQPKAPENIMFAALTYDAVHLLRQSFSTGATTGSAIQSFLDELEAFDGITGTLSFDANGDVQKGGVYLFEVQNGTYRKL</sequence>
<gene>
    <name evidence="7" type="ordered locus">Dret_1137</name>
</gene>
<keyword evidence="7" id="KW-0675">Receptor</keyword>
<dbReference type="KEGG" id="drt:Dret_1137"/>
<dbReference type="AlphaFoldDB" id="C8X2A2"/>
<evidence type="ECO:0000313" key="8">
    <source>
        <dbReference type="Proteomes" id="UP000001052"/>
    </source>
</evidence>
<keyword evidence="3 5" id="KW-0732">Signal</keyword>
<evidence type="ECO:0000313" key="7">
    <source>
        <dbReference type="EMBL" id="ACV68425.1"/>
    </source>
</evidence>
<evidence type="ECO:0000256" key="5">
    <source>
        <dbReference type="SAM" id="SignalP"/>
    </source>
</evidence>
<dbReference type="InterPro" id="IPR028082">
    <property type="entry name" value="Peripla_BP_I"/>
</dbReference>
<reference evidence="7 8" key="2">
    <citation type="journal article" date="2010" name="Stand. Genomic Sci.">
        <title>Complete genome sequence of Desulfohalobium retbaense type strain (HR(100)).</title>
        <authorList>
            <person name="Spring S."/>
            <person name="Nolan M."/>
            <person name="Lapidus A."/>
            <person name="Glavina Del Rio T."/>
            <person name="Copeland A."/>
            <person name="Tice H."/>
            <person name="Cheng J.F."/>
            <person name="Lucas S."/>
            <person name="Land M."/>
            <person name="Chen F."/>
            <person name="Bruce D."/>
            <person name="Goodwin L."/>
            <person name="Pitluck S."/>
            <person name="Ivanova N."/>
            <person name="Mavromatis K."/>
            <person name="Mikhailova N."/>
            <person name="Pati A."/>
            <person name="Chen A."/>
            <person name="Palaniappan K."/>
            <person name="Hauser L."/>
            <person name="Chang Y.J."/>
            <person name="Jeffries C.D."/>
            <person name="Munk C."/>
            <person name="Kiss H."/>
            <person name="Chain P."/>
            <person name="Han C."/>
            <person name="Brettin T."/>
            <person name="Detter J.C."/>
            <person name="Schuler E."/>
            <person name="Goker M."/>
            <person name="Rohde M."/>
            <person name="Bristow J."/>
            <person name="Eisen J.A."/>
            <person name="Markowitz V."/>
            <person name="Hugenholtz P."/>
            <person name="Kyrpides N.C."/>
            <person name="Klenk H.P."/>
        </authorList>
    </citation>
    <scope>NUCLEOTIDE SEQUENCE [LARGE SCALE GENOMIC DNA]</scope>
    <source>
        <strain evidence="7 8">DSM 5692</strain>
    </source>
</reference>
<keyword evidence="8" id="KW-1185">Reference proteome</keyword>
<dbReference type="CDD" id="cd06347">
    <property type="entry name" value="PBP1_ABC_LivK_ligand_binding-like"/>
    <property type="match status" value="1"/>
</dbReference>
<reference evidence="8" key="1">
    <citation type="submission" date="2009-09" db="EMBL/GenBank/DDBJ databases">
        <title>The complete chromosome of Desulfohalobium retbaense DSM 5692.</title>
        <authorList>
            <consortium name="US DOE Joint Genome Institute (JGI-PGF)"/>
            <person name="Lucas S."/>
            <person name="Copeland A."/>
            <person name="Lapidus A."/>
            <person name="Glavina del Rio T."/>
            <person name="Dalin E."/>
            <person name="Tice H."/>
            <person name="Bruce D."/>
            <person name="Goodwin L."/>
            <person name="Pitluck S."/>
            <person name="Kyrpides N."/>
            <person name="Mavromatis K."/>
            <person name="Ivanova N."/>
            <person name="Mikhailova N."/>
            <person name="Munk A.C."/>
            <person name="Brettin T."/>
            <person name="Detter J.C."/>
            <person name="Han C."/>
            <person name="Tapia R."/>
            <person name="Larimer F."/>
            <person name="Land M."/>
            <person name="Hauser L."/>
            <person name="Markowitz V."/>
            <person name="Cheng J.-F."/>
            <person name="Hugenholtz P."/>
            <person name="Woyke T."/>
            <person name="Wu D."/>
            <person name="Spring S."/>
            <person name="Klenk H.-P."/>
            <person name="Eisen J.A."/>
        </authorList>
    </citation>
    <scope>NUCLEOTIDE SEQUENCE [LARGE SCALE GENOMIC DNA]</scope>
    <source>
        <strain evidence="8">DSM 5692</strain>
    </source>
</reference>
<evidence type="ECO:0000256" key="1">
    <source>
        <dbReference type="ARBA" id="ARBA00010062"/>
    </source>
</evidence>
<feature type="signal peptide" evidence="5">
    <location>
        <begin position="1"/>
        <end position="24"/>
    </location>
</feature>
<comment type="similarity">
    <text evidence="1">Belongs to the leucine-binding protein family.</text>
</comment>
<dbReference type="RefSeq" id="WP_015751576.1">
    <property type="nucleotide sequence ID" value="NC_013223.1"/>
</dbReference>
<dbReference type="PANTHER" id="PTHR30483:SF6">
    <property type="entry name" value="PERIPLASMIC BINDING PROTEIN OF ABC TRANSPORTER FOR NATURAL AMINO ACIDS"/>
    <property type="match status" value="1"/>
</dbReference>
<dbReference type="PRINTS" id="PR00337">
    <property type="entry name" value="LEUILEVALBP"/>
</dbReference>
<keyword evidence="2" id="KW-0813">Transport</keyword>
<dbReference type="InterPro" id="IPR028081">
    <property type="entry name" value="Leu-bd"/>
</dbReference>
<dbReference type="GO" id="GO:0006865">
    <property type="term" value="P:amino acid transport"/>
    <property type="evidence" value="ECO:0007669"/>
    <property type="project" value="UniProtKB-KW"/>
</dbReference>
<dbReference type="eggNOG" id="COG0683">
    <property type="taxonomic scope" value="Bacteria"/>
</dbReference>
<evidence type="ECO:0000256" key="3">
    <source>
        <dbReference type="ARBA" id="ARBA00022729"/>
    </source>
</evidence>